<dbReference type="EMBL" id="JAVRRD010000003">
    <property type="protein sequence ID" value="KAK5060990.1"/>
    <property type="molecule type" value="Genomic_DNA"/>
</dbReference>
<feature type="transmembrane region" description="Helical" evidence="1">
    <location>
        <begin position="218"/>
        <end position="244"/>
    </location>
</feature>
<dbReference type="PANTHER" id="PTHR42109">
    <property type="entry name" value="UNPLACED GENOMIC SCAFFOLD UM_SCAF_CONTIG_1.265, WHOLE GENOME SHOTGUN SEQUENCE"/>
    <property type="match status" value="1"/>
</dbReference>
<dbReference type="GeneID" id="89975697"/>
<evidence type="ECO:0000259" key="2">
    <source>
        <dbReference type="Pfam" id="PF24800"/>
    </source>
</evidence>
<keyword evidence="1" id="KW-0472">Membrane</keyword>
<evidence type="ECO:0000313" key="4">
    <source>
        <dbReference type="Proteomes" id="UP001358417"/>
    </source>
</evidence>
<protein>
    <recommendedName>
        <fullName evidence="2">DUF7702 domain-containing protein</fullName>
    </recommendedName>
</protein>
<feature type="transmembrane region" description="Helical" evidence="1">
    <location>
        <begin position="106"/>
        <end position="129"/>
    </location>
</feature>
<dbReference type="PANTHER" id="PTHR42109:SF2">
    <property type="entry name" value="INTEGRAL MEMBRANE PROTEIN"/>
    <property type="match status" value="1"/>
</dbReference>
<feature type="transmembrane region" description="Helical" evidence="1">
    <location>
        <begin position="141"/>
        <end position="166"/>
    </location>
</feature>
<feature type="transmembrane region" description="Helical" evidence="1">
    <location>
        <begin position="6"/>
        <end position="29"/>
    </location>
</feature>
<sequence>MTLSGFEILDILELIFFTPGLVASIYVVYKHGHRKQLGWRFLVMICLFRLIGASTSLASVHHPSTGLTVTYDIMNSFGLSAVIYTALGLLARVQSGMDVHGLPPRIFRLLGLPGIAGLVLCILGSINIFSDDTSDQKNGLTYFRVAMILFLVVFVADILITIHSYFHISHVQKSDRRLLFAVTAAIFFMATRTCFSLLCAFANNPRYFSSWSLEWEAILVHACLGVLMEAIIVGIFLWAGFTTVPAPRATSPRRKVGPAVYQIDSESSKPQV</sequence>
<keyword evidence="1" id="KW-1133">Transmembrane helix</keyword>
<gene>
    <name evidence="3" type="ORF">LTR84_007531</name>
</gene>
<reference evidence="3 4" key="1">
    <citation type="submission" date="2023-08" db="EMBL/GenBank/DDBJ databases">
        <title>Black Yeasts Isolated from many extreme environments.</title>
        <authorList>
            <person name="Coleine C."/>
            <person name="Stajich J.E."/>
            <person name="Selbmann L."/>
        </authorList>
    </citation>
    <scope>NUCLEOTIDE SEQUENCE [LARGE SCALE GENOMIC DNA]</scope>
    <source>
        <strain evidence="3 4">CCFEE 5792</strain>
    </source>
</reference>
<dbReference type="Pfam" id="PF24800">
    <property type="entry name" value="DUF7702"/>
    <property type="match status" value="1"/>
</dbReference>
<accession>A0AAV9NPG2</accession>
<organism evidence="3 4">
    <name type="scientific">Exophiala bonariae</name>
    <dbReference type="NCBI Taxonomy" id="1690606"/>
    <lineage>
        <taxon>Eukaryota</taxon>
        <taxon>Fungi</taxon>
        <taxon>Dikarya</taxon>
        <taxon>Ascomycota</taxon>
        <taxon>Pezizomycotina</taxon>
        <taxon>Eurotiomycetes</taxon>
        <taxon>Chaetothyriomycetidae</taxon>
        <taxon>Chaetothyriales</taxon>
        <taxon>Herpotrichiellaceae</taxon>
        <taxon>Exophiala</taxon>
    </lineage>
</organism>
<dbReference type="AlphaFoldDB" id="A0AAV9NPG2"/>
<dbReference type="RefSeq" id="XP_064710087.1">
    <property type="nucleotide sequence ID" value="XM_064851084.1"/>
</dbReference>
<proteinExistence type="predicted"/>
<dbReference type="InterPro" id="IPR056119">
    <property type="entry name" value="DUF7702"/>
</dbReference>
<dbReference type="Proteomes" id="UP001358417">
    <property type="component" value="Unassembled WGS sequence"/>
</dbReference>
<feature type="transmembrane region" description="Helical" evidence="1">
    <location>
        <begin position="41"/>
        <end position="61"/>
    </location>
</feature>
<feature type="transmembrane region" description="Helical" evidence="1">
    <location>
        <begin position="178"/>
        <end position="198"/>
    </location>
</feature>
<comment type="caution">
    <text evidence="3">The sequence shown here is derived from an EMBL/GenBank/DDBJ whole genome shotgun (WGS) entry which is preliminary data.</text>
</comment>
<keyword evidence="4" id="KW-1185">Reference proteome</keyword>
<keyword evidence="1" id="KW-0812">Transmembrane</keyword>
<name>A0AAV9NPG2_9EURO</name>
<evidence type="ECO:0000256" key="1">
    <source>
        <dbReference type="SAM" id="Phobius"/>
    </source>
</evidence>
<feature type="domain" description="DUF7702" evidence="2">
    <location>
        <begin position="9"/>
        <end position="243"/>
    </location>
</feature>
<evidence type="ECO:0000313" key="3">
    <source>
        <dbReference type="EMBL" id="KAK5060990.1"/>
    </source>
</evidence>
<feature type="transmembrane region" description="Helical" evidence="1">
    <location>
        <begin position="73"/>
        <end position="94"/>
    </location>
</feature>